<dbReference type="AlphaFoldDB" id="A0A146KGX2"/>
<evidence type="ECO:0000256" key="3">
    <source>
        <dbReference type="SAM" id="MobiDB-lite"/>
    </source>
</evidence>
<keyword evidence="2" id="KW-0677">Repeat</keyword>
<dbReference type="InterPro" id="IPR050836">
    <property type="entry name" value="SDS22/Internalin_LRR"/>
</dbReference>
<evidence type="ECO:0000256" key="2">
    <source>
        <dbReference type="ARBA" id="ARBA00022737"/>
    </source>
</evidence>
<keyword evidence="1" id="KW-0433">Leucine-rich repeat</keyword>
<dbReference type="PANTHER" id="PTHR46652:SF3">
    <property type="entry name" value="LEUCINE-RICH REPEAT-CONTAINING PROTEIN 9"/>
    <property type="match status" value="1"/>
</dbReference>
<feature type="non-terminal residue" evidence="4">
    <location>
        <position position="1"/>
    </location>
</feature>
<proteinExistence type="predicted"/>
<dbReference type="EMBL" id="GDID01000889">
    <property type="protein sequence ID" value="JAP95717.1"/>
    <property type="molecule type" value="Transcribed_RNA"/>
</dbReference>
<name>A0A146KGX2_9EUKA</name>
<gene>
    <name evidence="4" type="ORF">TPC1_11193</name>
</gene>
<sequence length="317" mass="36931">SESKKQDVPKDQKTEEKKIEQNNEEQLQEAVQLELNGFLSITDGVDFSKLENAAQIYHAKGLKTKNRLVDIQKLINLHELTLIEPKNVDAKIFRGLPLLDHLILSKVPSTIRHYSMLLNLEELWLNDCGLKSITGIRPLRQLRVLFLEKNKLKTLHDLRYLTNLSELNVSQNQIENVFSLRNSNLFMLNVSQNKIKSMSTFIVLQKMTNLKYLFAFGNQIEAGKLNDFVGANEVKLVDENENEVELNIIHEKKIDLSVETKNIAFFDQYDRLIRQHCQANEQIELNNKKFQKIEQQMGQSFRSMNEEIQHMCEMSFQ</sequence>
<dbReference type="Gene3D" id="3.80.10.10">
    <property type="entry name" value="Ribonuclease Inhibitor"/>
    <property type="match status" value="1"/>
</dbReference>
<accession>A0A146KGX2</accession>
<reference evidence="4" key="1">
    <citation type="submission" date="2015-07" db="EMBL/GenBank/DDBJ databases">
        <title>Adaptation to a free-living lifestyle via gene acquisitions in the diplomonad Trepomonas sp. PC1.</title>
        <authorList>
            <person name="Xu F."/>
            <person name="Jerlstrom-Hultqvist J."/>
            <person name="Kolisko M."/>
            <person name="Simpson A.G.B."/>
            <person name="Roger A.J."/>
            <person name="Svard S.G."/>
            <person name="Andersson J.O."/>
        </authorList>
    </citation>
    <scope>NUCLEOTIDE SEQUENCE</scope>
    <source>
        <strain evidence="4">PC1</strain>
    </source>
</reference>
<evidence type="ECO:0000256" key="1">
    <source>
        <dbReference type="ARBA" id="ARBA00022614"/>
    </source>
</evidence>
<dbReference type="SUPFAM" id="SSF52058">
    <property type="entry name" value="L domain-like"/>
    <property type="match status" value="1"/>
</dbReference>
<organism evidence="4">
    <name type="scientific">Trepomonas sp. PC1</name>
    <dbReference type="NCBI Taxonomy" id="1076344"/>
    <lineage>
        <taxon>Eukaryota</taxon>
        <taxon>Metamonada</taxon>
        <taxon>Diplomonadida</taxon>
        <taxon>Hexamitidae</taxon>
        <taxon>Hexamitinae</taxon>
        <taxon>Trepomonas</taxon>
    </lineage>
</organism>
<evidence type="ECO:0000313" key="4">
    <source>
        <dbReference type="EMBL" id="JAP95717.1"/>
    </source>
</evidence>
<feature type="region of interest" description="Disordered" evidence="3">
    <location>
        <begin position="1"/>
        <end position="23"/>
    </location>
</feature>
<dbReference type="InterPro" id="IPR032675">
    <property type="entry name" value="LRR_dom_sf"/>
</dbReference>
<protein>
    <submittedName>
        <fullName evidence="4">Internalin</fullName>
    </submittedName>
</protein>
<dbReference type="PANTHER" id="PTHR46652">
    <property type="entry name" value="LEUCINE-RICH REPEAT AND IQ DOMAIN-CONTAINING PROTEIN 1-RELATED"/>
    <property type="match status" value="1"/>
</dbReference>
<dbReference type="InterPro" id="IPR001611">
    <property type="entry name" value="Leu-rich_rpt"/>
</dbReference>
<dbReference type="PROSITE" id="PS51450">
    <property type="entry name" value="LRR"/>
    <property type="match status" value="3"/>
</dbReference>
<feature type="compositionally biased region" description="Basic and acidic residues" evidence="3">
    <location>
        <begin position="1"/>
        <end position="21"/>
    </location>
</feature>